<dbReference type="GO" id="GO:0005634">
    <property type="term" value="C:nucleus"/>
    <property type="evidence" value="ECO:0007669"/>
    <property type="project" value="TreeGrafter"/>
</dbReference>
<dbReference type="PROSITE" id="PS00094">
    <property type="entry name" value="C5_MTASE_1"/>
    <property type="match status" value="1"/>
</dbReference>
<dbReference type="Proteomes" id="UP001314170">
    <property type="component" value="Unassembled WGS sequence"/>
</dbReference>
<dbReference type="Pfam" id="PF00145">
    <property type="entry name" value="DNA_methylase"/>
    <property type="match status" value="1"/>
</dbReference>
<evidence type="ECO:0000313" key="12">
    <source>
        <dbReference type="Proteomes" id="UP001314170"/>
    </source>
</evidence>
<proteinExistence type="inferred from homology"/>
<dbReference type="InterPro" id="IPR001525">
    <property type="entry name" value="C5_MeTfrase"/>
</dbReference>
<evidence type="ECO:0000313" key="11">
    <source>
        <dbReference type="EMBL" id="CAK7356028.1"/>
    </source>
</evidence>
<dbReference type="InterPro" id="IPR001025">
    <property type="entry name" value="BAH_dom"/>
</dbReference>
<dbReference type="Pfam" id="PF00385">
    <property type="entry name" value="Chromo"/>
    <property type="match status" value="1"/>
</dbReference>
<dbReference type="GO" id="GO:0003886">
    <property type="term" value="F:DNA (cytosine-5-)-methyltransferase activity"/>
    <property type="evidence" value="ECO:0007669"/>
    <property type="project" value="UniProtKB-EC"/>
</dbReference>
<dbReference type="Pfam" id="PF01426">
    <property type="entry name" value="BAH"/>
    <property type="match status" value="1"/>
</dbReference>
<dbReference type="SUPFAM" id="SSF53335">
    <property type="entry name" value="S-adenosyl-L-methionine-dependent methyltransferases"/>
    <property type="match status" value="1"/>
</dbReference>
<evidence type="ECO:0000259" key="10">
    <source>
        <dbReference type="PROSITE" id="PS51038"/>
    </source>
</evidence>
<dbReference type="Gene3D" id="3.90.120.10">
    <property type="entry name" value="DNA Methylase, subunit A, domain 2"/>
    <property type="match status" value="2"/>
</dbReference>
<dbReference type="GO" id="GO:0044027">
    <property type="term" value="P:negative regulation of gene expression via chromosomal CpG island methylation"/>
    <property type="evidence" value="ECO:0007669"/>
    <property type="project" value="TreeGrafter"/>
</dbReference>
<dbReference type="GO" id="GO:0032259">
    <property type="term" value="P:methylation"/>
    <property type="evidence" value="ECO:0007669"/>
    <property type="project" value="UniProtKB-KW"/>
</dbReference>
<feature type="compositionally biased region" description="Polar residues" evidence="8">
    <location>
        <begin position="25"/>
        <end position="40"/>
    </location>
</feature>
<keyword evidence="5" id="KW-0238">DNA-binding</keyword>
<feature type="compositionally biased region" description="Polar residues" evidence="8">
    <location>
        <begin position="660"/>
        <end position="671"/>
    </location>
</feature>
<name>A0AAV1STB3_9ROSI</name>
<dbReference type="PANTHER" id="PTHR10629">
    <property type="entry name" value="CYTOSINE-SPECIFIC METHYLTRANSFERASE"/>
    <property type="match status" value="1"/>
</dbReference>
<evidence type="ECO:0000259" key="9">
    <source>
        <dbReference type="PROSITE" id="PS50013"/>
    </source>
</evidence>
<feature type="compositionally biased region" description="Polar residues" evidence="8">
    <location>
        <begin position="48"/>
        <end position="57"/>
    </location>
</feature>
<protein>
    <recommendedName>
        <fullName evidence="1">DNA (cytosine-5-)-methyltransferase</fullName>
        <ecNumber evidence="1">2.1.1.37</ecNumber>
    </recommendedName>
</protein>
<dbReference type="InterPro" id="IPR000953">
    <property type="entry name" value="Chromo/chromo_shadow_dom"/>
</dbReference>
<sequence>MKSLSSPTESKSKSESKLKSGKVYESTSASRLAPPNNNVPSEIPKPNQLETTPTTRISLGRPHRIEPTQPSVSKEKHNRNVSRSKGSTRNVCADRKTFTRSPGAGNACMQIVATERKVLVDSSALRRSPRLRTGGLQIVVSERNVSGVLADTARLRRSPRLANGCVEFVVGKGRDFLKRKRAFYEMSRSTRNQNGRLDMQLALVQCLKAECSSEASSKGSPIACSSAKAKLGRCEKCGCQSVSSRISNSVGDLVDFEAKPLLLPCHEDSERETPLLLPSHGDNERETPLLLPSHGDNERETGIVKCDEGSSVFGEEQLRRSPSFDFANENYVINESSIKSCKCSSALDGDGNFEMKSCSSGMSDAEDVRPSKRVKICEENSDSGMSDEKLLRRSPRINSVIVAENGNINSAKKHSPKKNSGKERSSGKKQRKHEGNFSLIGDPVSDDEAQESDDDDDDEDKVVWNVECHYTQADIDGCIINLGDCVYVKGEGAKEHIGRILEFFRTTDRGEYFRVQWFYRAEDTVMKEAADFHDKKRGQESSSLHICDSLSATPSNTSLENMSNCGSYKAKLMLLDLFSGCGGMSTGLCLGAKVSCVDLVTRWALDSDESACESLKLNHPEAHVRNEAAEDFLELLKEWRKLCKRYKGNNIERTHKSRSMALSMSKPNENSSSDDDIAPGEYEVARLVDICYGKTDKRGKRGLKFKVHWKGHSTSEDTWEPIEGLSNCEEAIRDFVREGITSKILPLPTYQGDVDVICGGPPCQGISGYNRYRNVDSPLADERNVQIVVFMDIVQFLKPKYVLMENVVDILRFDKASFARYALSRLVHMKYQARLGTVAAGCYGLPQFRLRKLPQFPLPTHDVIVRYWPPPEFERNTVAYDEDQPRDDLEKATVLRDAISDLPDVVSPYPVTSNEIREEMAYDKPPETDFQQFIRSKRDGNGANFRDLPGVVVGADNVARRHPTKEQMLLPSGKPLVPDFALNFEGGKSRRPYGRLWWDETVSTVVTYPDLHSQAVIHPEQDRVLTVRECARLQGFPDYYRFRGTVKQRYRQIGNAVAVPVGRALGYTLGMAFQKRSGDDPLMTLPPKFSHSTNLQLAKSLFEKTE</sequence>
<organism evidence="11 12">
    <name type="scientific">Dovyalis caffra</name>
    <dbReference type="NCBI Taxonomy" id="77055"/>
    <lineage>
        <taxon>Eukaryota</taxon>
        <taxon>Viridiplantae</taxon>
        <taxon>Streptophyta</taxon>
        <taxon>Embryophyta</taxon>
        <taxon>Tracheophyta</taxon>
        <taxon>Spermatophyta</taxon>
        <taxon>Magnoliopsida</taxon>
        <taxon>eudicotyledons</taxon>
        <taxon>Gunneridae</taxon>
        <taxon>Pentapetalae</taxon>
        <taxon>rosids</taxon>
        <taxon>fabids</taxon>
        <taxon>Malpighiales</taxon>
        <taxon>Salicaceae</taxon>
        <taxon>Flacourtieae</taxon>
        <taxon>Dovyalis</taxon>
    </lineage>
</organism>
<feature type="domain" description="Chromo" evidence="9">
    <location>
        <begin position="682"/>
        <end position="738"/>
    </location>
</feature>
<dbReference type="InterPro" id="IPR031303">
    <property type="entry name" value="C5_meth_CS"/>
</dbReference>
<dbReference type="PROSITE" id="PS50013">
    <property type="entry name" value="CHROMO_2"/>
    <property type="match status" value="1"/>
</dbReference>
<keyword evidence="4 7" id="KW-0949">S-adenosyl-L-methionine</keyword>
<evidence type="ECO:0000256" key="2">
    <source>
        <dbReference type="ARBA" id="ARBA00022603"/>
    </source>
</evidence>
<dbReference type="SUPFAM" id="SSF54160">
    <property type="entry name" value="Chromo domain-like"/>
    <property type="match status" value="1"/>
</dbReference>
<evidence type="ECO:0000256" key="7">
    <source>
        <dbReference type="PROSITE-ProRule" id="PRU01016"/>
    </source>
</evidence>
<gene>
    <name evidence="11" type="ORF">DCAF_LOCUS26293</name>
</gene>
<evidence type="ECO:0000256" key="4">
    <source>
        <dbReference type="ARBA" id="ARBA00022691"/>
    </source>
</evidence>
<comment type="caution">
    <text evidence="11">The sequence shown here is derived from an EMBL/GenBank/DDBJ whole genome shotgun (WGS) entry which is preliminary data.</text>
</comment>
<feature type="compositionally biased region" description="Basic and acidic residues" evidence="8">
    <location>
        <begin position="366"/>
        <end position="378"/>
    </location>
</feature>
<dbReference type="SMART" id="SM00298">
    <property type="entry name" value="CHROMO"/>
    <property type="match status" value="1"/>
</dbReference>
<feature type="compositionally biased region" description="Acidic residues" evidence="8">
    <location>
        <begin position="444"/>
        <end position="459"/>
    </location>
</feature>
<dbReference type="GO" id="GO:0003682">
    <property type="term" value="F:chromatin binding"/>
    <property type="evidence" value="ECO:0007669"/>
    <property type="project" value="InterPro"/>
</dbReference>
<evidence type="ECO:0000256" key="5">
    <source>
        <dbReference type="ARBA" id="ARBA00023125"/>
    </source>
</evidence>
<feature type="active site" evidence="7">
    <location>
        <position position="763"/>
    </location>
</feature>
<dbReference type="AlphaFoldDB" id="A0AAV1STB3"/>
<dbReference type="PROSITE" id="PS51679">
    <property type="entry name" value="SAM_MT_C5"/>
    <property type="match status" value="1"/>
</dbReference>
<evidence type="ECO:0000256" key="1">
    <source>
        <dbReference type="ARBA" id="ARBA00011975"/>
    </source>
</evidence>
<dbReference type="InterPro" id="IPR029063">
    <property type="entry name" value="SAM-dependent_MTases_sf"/>
</dbReference>
<feature type="region of interest" description="Disordered" evidence="8">
    <location>
        <begin position="1"/>
        <end position="89"/>
    </location>
</feature>
<dbReference type="InterPro" id="IPR016197">
    <property type="entry name" value="Chromo-like_dom_sf"/>
</dbReference>
<dbReference type="EC" id="2.1.1.37" evidence="1"/>
<dbReference type="CDD" id="cd18635">
    <property type="entry name" value="CD_CMT3_like"/>
    <property type="match status" value="1"/>
</dbReference>
<evidence type="ECO:0000256" key="6">
    <source>
        <dbReference type="ARBA" id="ARBA00047422"/>
    </source>
</evidence>
<keyword evidence="3 7" id="KW-0808">Transferase</keyword>
<comment type="similarity">
    <text evidence="7">Belongs to the class I-like SAM-binding methyltransferase superfamily. C5-methyltransferase family.</text>
</comment>
<dbReference type="GO" id="GO:0003677">
    <property type="term" value="F:DNA binding"/>
    <property type="evidence" value="ECO:0007669"/>
    <property type="project" value="UniProtKB-KW"/>
</dbReference>
<dbReference type="InterPro" id="IPR018117">
    <property type="entry name" value="C5_DNA_meth_AS"/>
</dbReference>
<feature type="region of interest" description="Disordered" evidence="8">
    <location>
        <begin position="272"/>
        <end position="301"/>
    </location>
</feature>
<keyword evidence="2 7" id="KW-0489">Methyltransferase</keyword>
<dbReference type="Gene3D" id="3.40.50.150">
    <property type="entry name" value="Vaccinia Virus protein VP39"/>
    <property type="match status" value="1"/>
</dbReference>
<evidence type="ECO:0000256" key="8">
    <source>
        <dbReference type="SAM" id="MobiDB-lite"/>
    </source>
</evidence>
<accession>A0AAV1STB3</accession>
<feature type="domain" description="BAH" evidence="10">
    <location>
        <begin position="478"/>
        <end position="650"/>
    </location>
</feature>
<dbReference type="PROSITE" id="PS00095">
    <property type="entry name" value="C5_MTASE_2"/>
    <property type="match status" value="1"/>
</dbReference>
<reference evidence="11 12" key="1">
    <citation type="submission" date="2024-01" db="EMBL/GenBank/DDBJ databases">
        <authorList>
            <person name="Waweru B."/>
        </authorList>
    </citation>
    <scope>NUCLEOTIDE SEQUENCE [LARGE SCALE GENOMIC DNA]</scope>
</reference>
<comment type="catalytic activity">
    <reaction evidence="6">
        <text>a 2'-deoxycytidine in DNA + S-adenosyl-L-methionine = a 5-methyl-2'-deoxycytidine in DNA + S-adenosyl-L-homocysteine + H(+)</text>
        <dbReference type="Rhea" id="RHEA:13681"/>
        <dbReference type="Rhea" id="RHEA-COMP:11369"/>
        <dbReference type="Rhea" id="RHEA-COMP:11370"/>
        <dbReference type="ChEBI" id="CHEBI:15378"/>
        <dbReference type="ChEBI" id="CHEBI:57856"/>
        <dbReference type="ChEBI" id="CHEBI:59789"/>
        <dbReference type="ChEBI" id="CHEBI:85452"/>
        <dbReference type="ChEBI" id="CHEBI:85454"/>
        <dbReference type="EC" id="2.1.1.37"/>
    </reaction>
</comment>
<dbReference type="EMBL" id="CAWUPB010001197">
    <property type="protein sequence ID" value="CAK7356028.1"/>
    <property type="molecule type" value="Genomic_DNA"/>
</dbReference>
<dbReference type="PANTHER" id="PTHR10629:SF34">
    <property type="entry name" value="DNA (CYTOSINE-5)-METHYLTRANSFERASE CMT2"/>
    <property type="match status" value="1"/>
</dbReference>
<feature type="region of interest" description="Disordered" evidence="8">
    <location>
        <begin position="657"/>
        <end position="677"/>
    </location>
</feature>
<dbReference type="PRINTS" id="PR00105">
    <property type="entry name" value="C5METTRFRASE"/>
</dbReference>
<evidence type="ECO:0000256" key="3">
    <source>
        <dbReference type="ARBA" id="ARBA00022679"/>
    </source>
</evidence>
<dbReference type="InterPro" id="IPR050390">
    <property type="entry name" value="C5-Methyltransferase"/>
</dbReference>
<dbReference type="InterPro" id="IPR023780">
    <property type="entry name" value="Chromo_domain"/>
</dbReference>
<feature type="region of interest" description="Disordered" evidence="8">
    <location>
        <begin position="358"/>
        <end position="459"/>
    </location>
</feature>
<dbReference type="PROSITE" id="PS51038">
    <property type="entry name" value="BAH"/>
    <property type="match status" value="1"/>
</dbReference>
<keyword evidence="12" id="KW-1185">Reference proteome</keyword>